<name>A0A8H4VFC8_9HYPO</name>
<keyword evidence="8" id="KW-0732">Signal</keyword>
<evidence type="ECO:0000256" key="3">
    <source>
        <dbReference type="ARBA" id="ARBA00022801"/>
    </source>
</evidence>
<dbReference type="Pfam" id="PF00082">
    <property type="entry name" value="Peptidase_S8"/>
    <property type="match status" value="1"/>
</dbReference>
<gene>
    <name evidence="10" type="ORF">GQ602_002376</name>
</gene>
<dbReference type="PRINTS" id="PR00723">
    <property type="entry name" value="SUBTILISIN"/>
</dbReference>
<feature type="compositionally biased region" description="Low complexity" evidence="7">
    <location>
        <begin position="200"/>
        <end position="212"/>
    </location>
</feature>
<dbReference type="SUPFAM" id="SSF52743">
    <property type="entry name" value="Subtilisin-like"/>
    <property type="match status" value="1"/>
</dbReference>
<keyword evidence="3 5" id="KW-0378">Hydrolase</keyword>
<keyword evidence="4 5" id="KW-0720">Serine protease</keyword>
<dbReference type="InterPro" id="IPR034193">
    <property type="entry name" value="PCSK9_ProteinaseK-like"/>
</dbReference>
<organism evidence="10 11">
    <name type="scientific">Ophiocordyceps camponoti-floridani</name>
    <dbReference type="NCBI Taxonomy" id="2030778"/>
    <lineage>
        <taxon>Eukaryota</taxon>
        <taxon>Fungi</taxon>
        <taxon>Dikarya</taxon>
        <taxon>Ascomycota</taxon>
        <taxon>Pezizomycotina</taxon>
        <taxon>Sordariomycetes</taxon>
        <taxon>Hypocreomycetidae</taxon>
        <taxon>Hypocreales</taxon>
        <taxon>Ophiocordycipitaceae</taxon>
        <taxon>Ophiocordyceps</taxon>
    </lineage>
</organism>
<feature type="chain" id="PRO_5034447739" evidence="8">
    <location>
        <begin position="20"/>
        <end position="428"/>
    </location>
</feature>
<dbReference type="PROSITE" id="PS51892">
    <property type="entry name" value="SUBTILASE"/>
    <property type="match status" value="1"/>
</dbReference>
<dbReference type="PANTHER" id="PTHR43806:SF11">
    <property type="entry name" value="CEREVISIN-RELATED"/>
    <property type="match status" value="1"/>
</dbReference>
<dbReference type="InterPro" id="IPR023827">
    <property type="entry name" value="Peptidase_S8_Asp-AS"/>
</dbReference>
<protein>
    <submittedName>
        <fullName evidence="10">Putative subtilisin-like protease</fullName>
    </submittedName>
</protein>
<evidence type="ECO:0000256" key="7">
    <source>
        <dbReference type="SAM" id="MobiDB-lite"/>
    </source>
</evidence>
<feature type="region of interest" description="Disordered" evidence="7">
    <location>
        <begin position="192"/>
        <end position="212"/>
    </location>
</feature>
<dbReference type="Gene3D" id="3.40.50.200">
    <property type="entry name" value="Peptidase S8/S53 domain"/>
    <property type="match status" value="1"/>
</dbReference>
<feature type="region of interest" description="Disordered" evidence="7">
    <location>
        <begin position="403"/>
        <end position="428"/>
    </location>
</feature>
<evidence type="ECO:0000256" key="8">
    <source>
        <dbReference type="SAM" id="SignalP"/>
    </source>
</evidence>
<keyword evidence="11" id="KW-1185">Reference proteome</keyword>
<comment type="caution">
    <text evidence="10">The sequence shown here is derived from an EMBL/GenBank/DDBJ whole genome shotgun (WGS) entry which is preliminary data.</text>
</comment>
<evidence type="ECO:0000259" key="9">
    <source>
        <dbReference type="Pfam" id="PF00082"/>
    </source>
</evidence>
<feature type="active site" description="Charge relay system" evidence="5">
    <location>
        <position position="199"/>
    </location>
</feature>
<evidence type="ECO:0000256" key="2">
    <source>
        <dbReference type="ARBA" id="ARBA00022670"/>
    </source>
</evidence>
<keyword evidence="2 5" id="KW-0645">Protease</keyword>
<dbReference type="AlphaFoldDB" id="A0A8H4VFC8"/>
<dbReference type="GO" id="GO:0004252">
    <property type="term" value="F:serine-type endopeptidase activity"/>
    <property type="evidence" value="ECO:0007669"/>
    <property type="project" value="UniProtKB-UniRule"/>
</dbReference>
<evidence type="ECO:0000256" key="6">
    <source>
        <dbReference type="RuleBase" id="RU003355"/>
    </source>
</evidence>
<evidence type="ECO:0000313" key="10">
    <source>
        <dbReference type="EMBL" id="KAF4592077.1"/>
    </source>
</evidence>
<dbReference type="CDD" id="cd04077">
    <property type="entry name" value="Peptidases_S8_PCSK9_ProteinaseK_like"/>
    <property type="match status" value="1"/>
</dbReference>
<dbReference type="EMBL" id="JAACLJ010000002">
    <property type="protein sequence ID" value="KAF4592077.1"/>
    <property type="molecule type" value="Genomic_DNA"/>
</dbReference>
<dbReference type="InterPro" id="IPR015500">
    <property type="entry name" value="Peptidase_S8_subtilisin-rel"/>
</dbReference>
<dbReference type="GO" id="GO:0006508">
    <property type="term" value="P:proteolysis"/>
    <property type="evidence" value="ECO:0007669"/>
    <property type="project" value="UniProtKB-KW"/>
</dbReference>
<sequence length="428" mass="44268">MIPSCISLLLLLLAGVAGAADVDIAGMDSPYREPGRFIAVFDPSASDSEVQTCRQNMMAKMRKRSLENNQTEGVHQYFAVDKFRAMACETDAQTAAEMKQEFGPVSWVEAVMSASMPESEQDLANAKAIEPRTVDDDEEQDDAKAIKSLTNRQVNSRQGEGVTIYMLDTGCNNHVVFTGRARRAANLVRGENAIDGSGHGTHTAGSAAGDGTGTAPRADIACIKILDSSGKGSTAEIIGGFQFVMNDAISTGRAGKCVVNMSVSSPRSQAVNQAADALSSMCAICAAAGNEATDARGSSPASASKAITVGATNSSSGQLASFSNFGNSVDFSLPGVNVLSADFKNADKLVPLSGTSMACPQAAGLCAAAISDSPTGTCAQCSDFCLQTLQARAASEPPLPVVPPGTTPLEINTAQQVPIASRAGPRRQ</sequence>
<dbReference type="OrthoDB" id="206201at2759"/>
<dbReference type="PANTHER" id="PTHR43806">
    <property type="entry name" value="PEPTIDASE S8"/>
    <property type="match status" value="1"/>
</dbReference>
<reference evidence="10 11" key="1">
    <citation type="journal article" date="2020" name="G3 (Bethesda)">
        <title>Genetic Underpinnings of Host Manipulation by Ophiocordyceps as Revealed by Comparative Transcriptomics.</title>
        <authorList>
            <person name="Will I."/>
            <person name="Das B."/>
            <person name="Trinh T."/>
            <person name="Brachmann A."/>
            <person name="Ohm R.A."/>
            <person name="de Bekker C."/>
        </authorList>
    </citation>
    <scope>NUCLEOTIDE SEQUENCE [LARGE SCALE GENOMIC DNA]</scope>
    <source>
        <strain evidence="10 11">EC05</strain>
    </source>
</reference>
<evidence type="ECO:0000256" key="4">
    <source>
        <dbReference type="ARBA" id="ARBA00022825"/>
    </source>
</evidence>
<dbReference type="InterPro" id="IPR023828">
    <property type="entry name" value="Peptidase_S8_Ser-AS"/>
</dbReference>
<evidence type="ECO:0000313" key="11">
    <source>
        <dbReference type="Proteomes" id="UP000562929"/>
    </source>
</evidence>
<evidence type="ECO:0000256" key="5">
    <source>
        <dbReference type="PROSITE-ProRule" id="PRU01240"/>
    </source>
</evidence>
<dbReference type="InterPro" id="IPR000209">
    <property type="entry name" value="Peptidase_S8/S53_dom"/>
</dbReference>
<dbReference type="PROSITE" id="PS00136">
    <property type="entry name" value="SUBTILASE_ASP"/>
    <property type="match status" value="1"/>
</dbReference>
<dbReference type="PROSITE" id="PS00138">
    <property type="entry name" value="SUBTILASE_SER"/>
    <property type="match status" value="1"/>
</dbReference>
<comment type="similarity">
    <text evidence="1 5 6">Belongs to the peptidase S8 family.</text>
</comment>
<feature type="signal peptide" evidence="8">
    <location>
        <begin position="1"/>
        <end position="19"/>
    </location>
</feature>
<feature type="domain" description="Peptidase S8/S53" evidence="9">
    <location>
        <begin position="159"/>
        <end position="391"/>
    </location>
</feature>
<accession>A0A8H4VFC8</accession>
<dbReference type="InterPro" id="IPR036852">
    <property type="entry name" value="Peptidase_S8/S53_dom_sf"/>
</dbReference>
<dbReference type="InterPro" id="IPR050131">
    <property type="entry name" value="Peptidase_S8_subtilisin-like"/>
</dbReference>
<feature type="active site" description="Charge relay system" evidence="5">
    <location>
        <position position="356"/>
    </location>
</feature>
<feature type="active site" description="Charge relay system" evidence="5">
    <location>
        <position position="168"/>
    </location>
</feature>
<proteinExistence type="inferred from homology"/>
<evidence type="ECO:0000256" key="1">
    <source>
        <dbReference type="ARBA" id="ARBA00011073"/>
    </source>
</evidence>
<dbReference type="Proteomes" id="UP000562929">
    <property type="component" value="Unassembled WGS sequence"/>
</dbReference>